<keyword evidence="9" id="KW-0808">Transferase</keyword>
<comment type="caution">
    <text evidence="9">The sequence shown here is derived from an EMBL/GenBank/DDBJ whole genome shotgun (WGS) entry which is preliminary data.</text>
</comment>
<feature type="transmembrane region" description="Helical" evidence="7">
    <location>
        <begin position="119"/>
        <end position="139"/>
    </location>
</feature>
<evidence type="ECO:0000256" key="4">
    <source>
        <dbReference type="ARBA" id="ARBA00022692"/>
    </source>
</evidence>
<accession>A0A398CF81</accession>
<dbReference type="InterPro" id="IPR002656">
    <property type="entry name" value="Acyl_transf_3_dom"/>
</dbReference>
<sequence length="382" mass="43897">MYFLHRLEELFLLLLVYRLVLIPKRSGRCALREKKKINEINIVRAFAILAVLIIHATAGARSNVPWGSASSPFYITVNQLSTFAVPLFIMITGLVLFYRYYDNWTWEQALTFYKKRIQYIVLPYLIWSIFYYVYNQAVYNHEVSFDIEALSQQLLWGRAGYHLYFMVIIIQFYAAFPLILTLFRKMRLSARKVIGAGLLVQTVFYILHYWIGPFAHKAALMPNYFLVFCVGAAIGMSYQRFTELAGHLWWTFAASVAVGFTTVLIGLASRSGAHYWPPVYAVLFNLYAILVGFSALWIAQKLDARASAASKLANAFGALAFGIYLIHPAVLTLWRQIYNPDPQQSVYHLYNLASLMIIIIVPWAVAKLIKQSKHHWLLFGKS</sequence>
<evidence type="ECO:0000313" key="10">
    <source>
        <dbReference type="Proteomes" id="UP000266340"/>
    </source>
</evidence>
<keyword evidence="3" id="KW-1003">Cell membrane</keyword>
<comment type="subcellular location">
    <subcellularLocation>
        <location evidence="1">Cell membrane</location>
        <topology evidence="1">Multi-pass membrane protein</topology>
    </subcellularLocation>
</comment>
<organism evidence="9 10">
    <name type="scientific">Cohnella faecalis</name>
    <dbReference type="NCBI Taxonomy" id="2315694"/>
    <lineage>
        <taxon>Bacteria</taxon>
        <taxon>Bacillati</taxon>
        <taxon>Bacillota</taxon>
        <taxon>Bacilli</taxon>
        <taxon>Bacillales</taxon>
        <taxon>Paenibacillaceae</taxon>
        <taxon>Cohnella</taxon>
    </lineage>
</organism>
<dbReference type="Pfam" id="PF01757">
    <property type="entry name" value="Acyl_transf_3"/>
    <property type="match status" value="1"/>
</dbReference>
<gene>
    <name evidence="9" type="ORF">D3H35_21810</name>
</gene>
<feature type="transmembrane region" description="Helical" evidence="7">
    <location>
        <begin position="223"/>
        <end position="241"/>
    </location>
</feature>
<comment type="similarity">
    <text evidence="2">Belongs to the acyltransferase 3 family.</text>
</comment>
<keyword evidence="10" id="KW-1185">Reference proteome</keyword>
<dbReference type="PANTHER" id="PTHR40074">
    <property type="entry name" value="O-ACETYLTRANSFERASE WECH"/>
    <property type="match status" value="1"/>
</dbReference>
<feature type="transmembrane region" description="Helical" evidence="7">
    <location>
        <begin position="80"/>
        <end position="98"/>
    </location>
</feature>
<protein>
    <submittedName>
        <fullName evidence="9">Acyltransferase</fullName>
    </submittedName>
</protein>
<feature type="transmembrane region" description="Helical" evidence="7">
    <location>
        <begin position="193"/>
        <end position="211"/>
    </location>
</feature>
<name>A0A398CF81_9BACL</name>
<evidence type="ECO:0000256" key="1">
    <source>
        <dbReference type="ARBA" id="ARBA00004651"/>
    </source>
</evidence>
<dbReference type="GO" id="GO:0005886">
    <property type="term" value="C:plasma membrane"/>
    <property type="evidence" value="ECO:0007669"/>
    <property type="project" value="UniProtKB-SubCell"/>
</dbReference>
<evidence type="ECO:0000256" key="5">
    <source>
        <dbReference type="ARBA" id="ARBA00022989"/>
    </source>
</evidence>
<dbReference type="GO" id="GO:0009246">
    <property type="term" value="P:enterobacterial common antigen biosynthetic process"/>
    <property type="evidence" value="ECO:0007669"/>
    <property type="project" value="TreeGrafter"/>
</dbReference>
<keyword evidence="9" id="KW-0012">Acyltransferase</keyword>
<dbReference type="Proteomes" id="UP000266340">
    <property type="component" value="Unassembled WGS sequence"/>
</dbReference>
<reference evidence="9 10" key="1">
    <citation type="submission" date="2018-09" db="EMBL/GenBank/DDBJ databases">
        <title>Cohnella cavernae sp. nov., isolated from a karst cave.</title>
        <authorList>
            <person name="Zhu H."/>
        </authorList>
    </citation>
    <scope>NUCLEOTIDE SEQUENCE [LARGE SCALE GENOMIC DNA]</scope>
    <source>
        <strain evidence="9 10">K2E09-144</strain>
    </source>
</reference>
<proteinExistence type="inferred from homology"/>
<evidence type="ECO:0000256" key="6">
    <source>
        <dbReference type="ARBA" id="ARBA00023136"/>
    </source>
</evidence>
<evidence type="ECO:0000256" key="3">
    <source>
        <dbReference type="ARBA" id="ARBA00022475"/>
    </source>
</evidence>
<feature type="transmembrane region" description="Helical" evidence="7">
    <location>
        <begin position="42"/>
        <end position="60"/>
    </location>
</feature>
<dbReference type="PANTHER" id="PTHR40074:SF2">
    <property type="entry name" value="O-ACETYLTRANSFERASE WECH"/>
    <property type="match status" value="1"/>
</dbReference>
<feature type="domain" description="Acyltransferase 3" evidence="8">
    <location>
        <begin position="38"/>
        <end position="366"/>
    </location>
</feature>
<dbReference type="AlphaFoldDB" id="A0A398CF81"/>
<evidence type="ECO:0000256" key="2">
    <source>
        <dbReference type="ARBA" id="ARBA00007400"/>
    </source>
</evidence>
<feature type="transmembrane region" description="Helical" evidence="7">
    <location>
        <begin position="346"/>
        <end position="366"/>
    </location>
</feature>
<evidence type="ECO:0000259" key="8">
    <source>
        <dbReference type="Pfam" id="PF01757"/>
    </source>
</evidence>
<feature type="transmembrane region" description="Helical" evidence="7">
    <location>
        <begin position="159"/>
        <end position="181"/>
    </location>
</feature>
<evidence type="ECO:0000313" key="9">
    <source>
        <dbReference type="EMBL" id="RIE01065.1"/>
    </source>
</evidence>
<feature type="transmembrane region" description="Helical" evidence="7">
    <location>
        <begin position="312"/>
        <end position="334"/>
    </location>
</feature>
<keyword evidence="6 7" id="KW-0472">Membrane</keyword>
<keyword evidence="4 7" id="KW-0812">Transmembrane</keyword>
<feature type="transmembrane region" description="Helical" evidence="7">
    <location>
        <begin position="279"/>
        <end position="300"/>
    </location>
</feature>
<keyword evidence="5 7" id="KW-1133">Transmembrane helix</keyword>
<feature type="transmembrane region" description="Helical" evidence="7">
    <location>
        <begin position="6"/>
        <end position="22"/>
    </location>
</feature>
<feature type="transmembrane region" description="Helical" evidence="7">
    <location>
        <begin position="248"/>
        <end position="267"/>
    </location>
</feature>
<evidence type="ECO:0000256" key="7">
    <source>
        <dbReference type="SAM" id="Phobius"/>
    </source>
</evidence>
<dbReference type="EMBL" id="QXJM01000040">
    <property type="protein sequence ID" value="RIE01065.1"/>
    <property type="molecule type" value="Genomic_DNA"/>
</dbReference>
<dbReference type="GO" id="GO:0016413">
    <property type="term" value="F:O-acetyltransferase activity"/>
    <property type="evidence" value="ECO:0007669"/>
    <property type="project" value="TreeGrafter"/>
</dbReference>